<organism evidence="3 4">
    <name type="scientific">Sessilibacter corallicola</name>
    <dbReference type="NCBI Taxonomy" id="2904075"/>
    <lineage>
        <taxon>Bacteria</taxon>
        <taxon>Pseudomonadati</taxon>
        <taxon>Pseudomonadota</taxon>
        <taxon>Gammaproteobacteria</taxon>
        <taxon>Cellvibrionales</taxon>
        <taxon>Cellvibrionaceae</taxon>
        <taxon>Sessilibacter</taxon>
    </lineage>
</organism>
<dbReference type="InterPro" id="IPR002912">
    <property type="entry name" value="ACT_dom"/>
</dbReference>
<comment type="subcellular location">
    <subcellularLocation>
        <location evidence="1">Cytoplasm</location>
    </subcellularLocation>
</comment>
<dbReference type="PROSITE" id="PS51671">
    <property type="entry name" value="ACT"/>
    <property type="match status" value="1"/>
</dbReference>
<protein>
    <recommendedName>
        <fullName evidence="1">Glycine cleavage system transcriptional repressor</fullName>
    </recommendedName>
</protein>
<evidence type="ECO:0000256" key="1">
    <source>
        <dbReference type="PIRNR" id="PIRNR028103"/>
    </source>
</evidence>
<keyword evidence="1" id="KW-0963">Cytoplasm</keyword>
<comment type="caution">
    <text evidence="3">The sequence shown here is derived from an EMBL/GenBank/DDBJ whole genome shotgun (WGS) entry which is preliminary data.</text>
</comment>
<proteinExistence type="predicted"/>
<dbReference type="InterPro" id="IPR016867">
    <property type="entry name" value="GcvR"/>
</dbReference>
<dbReference type="Gene3D" id="3.30.70.260">
    <property type="match status" value="2"/>
</dbReference>
<dbReference type="RefSeq" id="WP_353302011.1">
    <property type="nucleotide sequence ID" value="NZ_BAABWN010000003.1"/>
</dbReference>
<dbReference type="PANTHER" id="PTHR34875:SF6">
    <property type="entry name" value="UPF0237 PROTEIN MJ1558"/>
    <property type="match status" value="1"/>
</dbReference>
<sequence length="173" mass="18877">MQSHAVLTILSDDKPGVVELIANAVERVGGNWVDSHLQNVHGKFAGIVVVSIGTNMEDSLAQSLEKLSQEGIHLQFTWTKLSEQEANHTAYKRIHVIGPDRTGIVKEISGALAERSINLVGLVSERSSTPWTGEPLFQAEAEIDVPTAIDFDELIDRLQLIAEELGLEVTISD</sequence>
<reference evidence="3 4" key="1">
    <citation type="submission" date="2024-04" db="EMBL/GenBank/DDBJ databases">
        <title>Draft genome sequence of Sessilibacter corallicola NBRC 116591.</title>
        <authorList>
            <person name="Miyakawa T."/>
            <person name="Kusuya Y."/>
            <person name="Miura T."/>
        </authorList>
    </citation>
    <scope>NUCLEOTIDE SEQUENCE [LARGE SCALE GENOMIC DNA]</scope>
    <source>
        <strain evidence="3 4">KU-00831-HH</strain>
    </source>
</reference>
<keyword evidence="1" id="KW-0804">Transcription</keyword>
<accession>A0ABQ0A6S6</accession>
<dbReference type="SUPFAM" id="SSF55021">
    <property type="entry name" value="ACT-like"/>
    <property type="match status" value="2"/>
</dbReference>
<dbReference type="Proteomes" id="UP001465153">
    <property type="component" value="Unassembled WGS sequence"/>
</dbReference>
<keyword evidence="1" id="KW-0678">Repressor</keyword>
<dbReference type="InterPro" id="IPR050990">
    <property type="entry name" value="UPF0237/GcvR_regulator"/>
</dbReference>
<dbReference type="EMBL" id="BAABWN010000003">
    <property type="protein sequence ID" value="GAA6167341.1"/>
    <property type="molecule type" value="Genomic_DNA"/>
</dbReference>
<dbReference type="PIRSF" id="PIRSF028103">
    <property type="entry name" value="GcvR"/>
    <property type="match status" value="1"/>
</dbReference>
<dbReference type="InterPro" id="IPR045865">
    <property type="entry name" value="ACT-like_dom_sf"/>
</dbReference>
<evidence type="ECO:0000313" key="4">
    <source>
        <dbReference type="Proteomes" id="UP001465153"/>
    </source>
</evidence>
<dbReference type="Pfam" id="PF13740">
    <property type="entry name" value="ACT_6"/>
    <property type="match status" value="1"/>
</dbReference>
<gene>
    <name evidence="3" type="ORF">NBRC116591_11510</name>
</gene>
<evidence type="ECO:0000313" key="3">
    <source>
        <dbReference type="EMBL" id="GAA6167341.1"/>
    </source>
</evidence>
<name>A0ABQ0A6S6_9GAMM</name>
<dbReference type="PANTHER" id="PTHR34875">
    <property type="entry name" value="UPF0237 PROTEIN MJ1558"/>
    <property type="match status" value="1"/>
</dbReference>
<evidence type="ECO:0000259" key="2">
    <source>
        <dbReference type="PROSITE" id="PS51671"/>
    </source>
</evidence>
<keyword evidence="4" id="KW-1185">Reference proteome</keyword>
<feature type="domain" description="ACT" evidence="2">
    <location>
        <begin position="93"/>
        <end position="172"/>
    </location>
</feature>
<dbReference type="CDD" id="cd04869">
    <property type="entry name" value="ACT_GcvR_2"/>
    <property type="match status" value="1"/>
</dbReference>